<protein>
    <submittedName>
        <fullName evidence="5">DNA-binding response regulator</fullName>
    </submittedName>
</protein>
<sequence length="215" mass="22805">MSMSGRAEVVVRPSPVLRIAVIGDCPLFRHGVSQLIGTAPDLHLVAAAASIEAADGSLRGAEVVLMDLQQSAPRLAAAVAKLRRQGHAVIVVSSSPRVDAVQVIREGASGYLSRQAEGEEVLTAIRAVGSGRSYVCAPAGQLLGPSPRFTDREQEILRLVADGATDHEIAARLRISKHTVQSHLDRIGEKTGSRRRSDLTRLAVESGLTDAEQPE</sequence>
<evidence type="ECO:0000256" key="1">
    <source>
        <dbReference type="ARBA" id="ARBA00023125"/>
    </source>
</evidence>
<dbReference type="InterPro" id="IPR001789">
    <property type="entry name" value="Sig_transdc_resp-reg_receiver"/>
</dbReference>
<dbReference type="PANTHER" id="PTHR43214:SF43">
    <property type="entry name" value="TWO-COMPONENT RESPONSE REGULATOR"/>
    <property type="match status" value="1"/>
</dbReference>
<accession>A0A919GPV2</accession>
<dbReference type="SUPFAM" id="SSF52172">
    <property type="entry name" value="CheY-like"/>
    <property type="match status" value="1"/>
</dbReference>
<feature type="domain" description="HTH luxR-type" evidence="3">
    <location>
        <begin position="142"/>
        <end position="207"/>
    </location>
</feature>
<dbReference type="Pfam" id="PF00196">
    <property type="entry name" value="GerE"/>
    <property type="match status" value="1"/>
</dbReference>
<dbReference type="InterPro" id="IPR039420">
    <property type="entry name" value="WalR-like"/>
</dbReference>
<proteinExistence type="predicted"/>
<reference evidence="5" key="2">
    <citation type="submission" date="2020-09" db="EMBL/GenBank/DDBJ databases">
        <authorList>
            <person name="Sun Q."/>
            <person name="Zhou Y."/>
        </authorList>
    </citation>
    <scope>NUCLEOTIDE SEQUENCE</scope>
    <source>
        <strain evidence="5">CGMCC 4.7403</strain>
    </source>
</reference>
<dbReference type="RefSeq" id="WP_229913853.1">
    <property type="nucleotide sequence ID" value="NZ_BNAT01000010.1"/>
</dbReference>
<dbReference type="PANTHER" id="PTHR43214">
    <property type="entry name" value="TWO-COMPONENT RESPONSE REGULATOR"/>
    <property type="match status" value="1"/>
</dbReference>
<keyword evidence="1 5" id="KW-0238">DNA-binding</keyword>
<dbReference type="Gene3D" id="3.40.50.2300">
    <property type="match status" value="1"/>
</dbReference>
<evidence type="ECO:0000313" key="5">
    <source>
        <dbReference type="EMBL" id="GHH88609.1"/>
    </source>
</evidence>
<feature type="modified residue" description="4-aspartylphosphate" evidence="2">
    <location>
        <position position="67"/>
    </location>
</feature>
<dbReference type="InterPro" id="IPR000792">
    <property type="entry name" value="Tscrpt_reg_LuxR_C"/>
</dbReference>
<dbReference type="GO" id="GO:0006355">
    <property type="term" value="P:regulation of DNA-templated transcription"/>
    <property type="evidence" value="ECO:0007669"/>
    <property type="project" value="InterPro"/>
</dbReference>
<gene>
    <name evidence="5" type="ORF">GCM10017771_34680</name>
</gene>
<evidence type="ECO:0000313" key="6">
    <source>
        <dbReference type="Proteomes" id="UP000603227"/>
    </source>
</evidence>
<dbReference type="InterPro" id="IPR036388">
    <property type="entry name" value="WH-like_DNA-bd_sf"/>
</dbReference>
<name>A0A919GPV2_9ACTN</name>
<evidence type="ECO:0000256" key="2">
    <source>
        <dbReference type="PROSITE-ProRule" id="PRU00169"/>
    </source>
</evidence>
<dbReference type="CDD" id="cd06170">
    <property type="entry name" value="LuxR_C_like"/>
    <property type="match status" value="1"/>
</dbReference>
<dbReference type="GO" id="GO:0000160">
    <property type="term" value="P:phosphorelay signal transduction system"/>
    <property type="evidence" value="ECO:0007669"/>
    <property type="project" value="InterPro"/>
</dbReference>
<dbReference type="InterPro" id="IPR016032">
    <property type="entry name" value="Sig_transdc_resp-reg_C-effctor"/>
</dbReference>
<evidence type="ECO:0000259" key="4">
    <source>
        <dbReference type="PROSITE" id="PS50110"/>
    </source>
</evidence>
<dbReference type="GO" id="GO:0003677">
    <property type="term" value="F:DNA binding"/>
    <property type="evidence" value="ECO:0007669"/>
    <property type="project" value="UniProtKB-KW"/>
</dbReference>
<dbReference type="Gene3D" id="1.10.10.10">
    <property type="entry name" value="Winged helix-like DNA-binding domain superfamily/Winged helix DNA-binding domain"/>
    <property type="match status" value="1"/>
</dbReference>
<comment type="caution">
    <text evidence="5">The sequence shown here is derived from an EMBL/GenBank/DDBJ whole genome shotgun (WGS) entry which is preliminary data.</text>
</comment>
<feature type="domain" description="Response regulatory" evidence="4">
    <location>
        <begin position="18"/>
        <end position="129"/>
    </location>
</feature>
<organism evidence="5 6">
    <name type="scientific">Streptomyces capitiformicae</name>
    <dbReference type="NCBI Taxonomy" id="2014920"/>
    <lineage>
        <taxon>Bacteria</taxon>
        <taxon>Bacillati</taxon>
        <taxon>Actinomycetota</taxon>
        <taxon>Actinomycetes</taxon>
        <taxon>Kitasatosporales</taxon>
        <taxon>Streptomycetaceae</taxon>
        <taxon>Streptomyces</taxon>
    </lineage>
</organism>
<dbReference type="PROSITE" id="PS50043">
    <property type="entry name" value="HTH_LUXR_2"/>
    <property type="match status" value="1"/>
</dbReference>
<evidence type="ECO:0000259" key="3">
    <source>
        <dbReference type="PROSITE" id="PS50043"/>
    </source>
</evidence>
<dbReference type="EMBL" id="BNAT01000010">
    <property type="protein sequence ID" value="GHH88609.1"/>
    <property type="molecule type" value="Genomic_DNA"/>
</dbReference>
<dbReference type="PROSITE" id="PS50110">
    <property type="entry name" value="RESPONSE_REGULATORY"/>
    <property type="match status" value="1"/>
</dbReference>
<dbReference type="SMART" id="SM00421">
    <property type="entry name" value="HTH_LUXR"/>
    <property type="match status" value="1"/>
</dbReference>
<dbReference type="PRINTS" id="PR00038">
    <property type="entry name" value="HTHLUXR"/>
</dbReference>
<dbReference type="Proteomes" id="UP000603227">
    <property type="component" value="Unassembled WGS sequence"/>
</dbReference>
<dbReference type="AlphaFoldDB" id="A0A919GPV2"/>
<keyword evidence="6" id="KW-1185">Reference proteome</keyword>
<dbReference type="SUPFAM" id="SSF46894">
    <property type="entry name" value="C-terminal effector domain of the bipartite response regulators"/>
    <property type="match status" value="1"/>
</dbReference>
<reference evidence="5" key="1">
    <citation type="journal article" date="2014" name="Int. J. Syst. Evol. Microbiol.">
        <title>Complete genome sequence of Corynebacterium casei LMG S-19264T (=DSM 44701T), isolated from a smear-ripened cheese.</title>
        <authorList>
            <consortium name="US DOE Joint Genome Institute (JGI-PGF)"/>
            <person name="Walter F."/>
            <person name="Albersmeier A."/>
            <person name="Kalinowski J."/>
            <person name="Ruckert C."/>
        </authorList>
    </citation>
    <scope>NUCLEOTIDE SEQUENCE</scope>
    <source>
        <strain evidence="5">CGMCC 4.7403</strain>
    </source>
</reference>
<dbReference type="InterPro" id="IPR011006">
    <property type="entry name" value="CheY-like_superfamily"/>
</dbReference>
<keyword evidence="2" id="KW-0597">Phosphoprotein</keyword>